<feature type="transmembrane region" description="Helical" evidence="6">
    <location>
        <begin position="128"/>
        <end position="148"/>
    </location>
</feature>
<dbReference type="Proteomes" id="UP000803884">
    <property type="component" value="Unassembled WGS sequence"/>
</dbReference>
<evidence type="ECO:0000313" key="8">
    <source>
        <dbReference type="Proteomes" id="UP000803884"/>
    </source>
</evidence>
<evidence type="ECO:0000256" key="6">
    <source>
        <dbReference type="SAM" id="Phobius"/>
    </source>
</evidence>
<feature type="transmembrane region" description="Helical" evidence="6">
    <location>
        <begin position="52"/>
        <end position="75"/>
    </location>
</feature>
<evidence type="ECO:0000256" key="4">
    <source>
        <dbReference type="ARBA" id="ARBA00022989"/>
    </source>
</evidence>
<dbReference type="GeneID" id="96002354"/>
<keyword evidence="3 6" id="KW-0812">Transmembrane</keyword>
<gene>
    <name evidence="7" type="ORF">WHR41_00910</name>
</gene>
<feature type="transmembrane region" description="Helical" evidence="6">
    <location>
        <begin position="181"/>
        <end position="201"/>
    </location>
</feature>
<evidence type="ECO:0000313" key="7">
    <source>
        <dbReference type="EMBL" id="KAL1590792.1"/>
    </source>
</evidence>
<proteinExistence type="predicted"/>
<keyword evidence="2" id="KW-0813">Transport</keyword>
<organism evidence="7 8">
    <name type="scientific">Cladosporium halotolerans</name>
    <dbReference type="NCBI Taxonomy" id="1052096"/>
    <lineage>
        <taxon>Eukaryota</taxon>
        <taxon>Fungi</taxon>
        <taxon>Dikarya</taxon>
        <taxon>Ascomycota</taxon>
        <taxon>Pezizomycotina</taxon>
        <taxon>Dothideomycetes</taxon>
        <taxon>Dothideomycetidae</taxon>
        <taxon>Cladosporiales</taxon>
        <taxon>Cladosporiaceae</taxon>
        <taxon>Cladosporium</taxon>
    </lineage>
</organism>
<keyword evidence="4 6" id="KW-1133">Transmembrane helix</keyword>
<evidence type="ECO:0000256" key="3">
    <source>
        <dbReference type="ARBA" id="ARBA00022692"/>
    </source>
</evidence>
<dbReference type="Gene3D" id="1.20.1740.10">
    <property type="entry name" value="Amino acid/polyamine transporter I"/>
    <property type="match status" value="1"/>
</dbReference>
<dbReference type="PIRSF" id="PIRSF006060">
    <property type="entry name" value="AA_transporter"/>
    <property type="match status" value="1"/>
</dbReference>
<comment type="subcellular location">
    <subcellularLocation>
        <location evidence="1">Membrane</location>
        <topology evidence="1">Multi-pass membrane protein</topology>
    </subcellularLocation>
</comment>
<feature type="transmembrane region" description="Helical" evidence="6">
    <location>
        <begin position="81"/>
        <end position="107"/>
    </location>
</feature>
<feature type="transmembrane region" description="Helical" evidence="6">
    <location>
        <begin position="296"/>
        <end position="315"/>
    </location>
</feature>
<feature type="transmembrane region" description="Helical" evidence="6">
    <location>
        <begin position="393"/>
        <end position="415"/>
    </location>
</feature>
<evidence type="ECO:0000256" key="1">
    <source>
        <dbReference type="ARBA" id="ARBA00004141"/>
    </source>
</evidence>
<dbReference type="GO" id="GO:0006865">
    <property type="term" value="P:amino acid transport"/>
    <property type="evidence" value="ECO:0007669"/>
    <property type="project" value="InterPro"/>
</dbReference>
<dbReference type="PROSITE" id="PS00218">
    <property type="entry name" value="AMINO_ACID_PERMEASE_1"/>
    <property type="match status" value="1"/>
</dbReference>
<dbReference type="EMBL" id="JAAQHG020000002">
    <property type="protein sequence ID" value="KAL1590792.1"/>
    <property type="molecule type" value="Genomic_DNA"/>
</dbReference>
<dbReference type="PANTHER" id="PTHR45649:SF23">
    <property type="entry name" value="TRANSPORTER, PUTATIVE (EUROFUNG)-RELATED"/>
    <property type="match status" value="1"/>
</dbReference>
<feature type="transmembrane region" description="Helical" evidence="6">
    <location>
        <begin position="455"/>
        <end position="480"/>
    </location>
</feature>
<dbReference type="GO" id="GO:0022857">
    <property type="term" value="F:transmembrane transporter activity"/>
    <property type="evidence" value="ECO:0007669"/>
    <property type="project" value="InterPro"/>
</dbReference>
<dbReference type="Pfam" id="PF13520">
    <property type="entry name" value="AA_permease_2"/>
    <property type="match status" value="1"/>
</dbReference>
<feature type="transmembrane region" description="Helical" evidence="6">
    <location>
        <begin position="213"/>
        <end position="232"/>
    </location>
</feature>
<dbReference type="InterPro" id="IPR002293">
    <property type="entry name" value="AA/rel_permease1"/>
</dbReference>
<feature type="transmembrane region" description="Helical" evidence="6">
    <location>
        <begin position="492"/>
        <end position="512"/>
    </location>
</feature>
<accession>A0AB34L3D6</accession>
<evidence type="ECO:0000256" key="5">
    <source>
        <dbReference type="ARBA" id="ARBA00023136"/>
    </source>
</evidence>
<keyword evidence="5 6" id="KW-0472">Membrane</keyword>
<keyword evidence="8" id="KW-1185">Reference proteome</keyword>
<name>A0AB34L3D6_9PEZI</name>
<evidence type="ECO:0000256" key="2">
    <source>
        <dbReference type="ARBA" id="ARBA00022448"/>
    </source>
</evidence>
<reference evidence="7 8" key="1">
    <citation type="journal article" date="2020" name="Microbiol. Resour. Announc.">
        <title>Draft Genome Sequence of a Cladosporium Species Isolated from the Mesophotic Ascidian Didemnum maculosum.</title>
        <authorList>
            <person name="Gioti A."/>
            <person name="Siaperas R."/>
            <person name="Nikolaivits E."/>
            <person name="Le Goff G."/>
            <person name="Ouazzani J."/>
            <person name="Kotoulas G."/>
            <person name="Topakas E."/>
        </authorList>
    </citation>
    <scope>NUCLEOTIDE SEQUENCE [LARGE SCALE GENOMIC DNA]</scope>
    <source>
        <strain evidence="7 8">TM138-S3</strain>
    </source>
</reference>
<feature type="transmembrane region" description="Helical" evidence="6">
    <location>
        <begin position="350"/>
        <end position="373"/>
    </location>
</feature>
<sequence length="543" mass="58478">MSVDHRRMSKKEVGFGEDLTASSSPRPNSAEDHLADLGYESELARSRSTWQVAFMSCVLASVPYGLATTLVYPLYGGGPTNIIWGWVAVCAIMIAVAASLGEITSVYPTAGGVYYQTFMVSPPKYRRVLAWICGWSYLLGNITITLAVNFGTTLFFIGCINIFRVSDGEGGETGIFNAVDYQTYLIFFAITILTNLISALGNRWLPLLDTATMYLTFVGVVAIICTVLAVAAEGRRSAKYVFTAFEPNSGWIPGWSFVVGLLHAAYATSATGMVISMSEEVKSPATQVPKAMVGATIMNFIIGFVFLVPLCFVLPDINAFLNDPYAQPVPVILRTAVGNAPGAFVLSMPIVLLGICCGTACTTATSRCVWAFARDEAMPGSKWLKKVNRPLGIPLNGMICSFVVQVLLGLIWFGSHAAYNAFNGVGVIFLNLSYVMPIGISLFRGRKDLVGSPFNLGHVGGIIANVISCAWIMLAIPLFSMPAAIPVTLENMNYASVVFVAGVVFAGVWYAIRGRKTYHGPPAPVDPERRASADIRRASFGTR</sequence>
<evidence type="ECO:0008006" key="9">
    <source>
        <dbReference type="Google" id="ProtNLM"/>
    </source>
</evidence>
<dbReference type="GO" id="GO:0016020">
    <property type="term" value="C:membrane"/>
    <property type="evidence" value="ECO:0007669"/>
    <property type="project" value="UniProtKB-SubCell"/>
</dbReference>
<feature type="transmembrane region" description="Helical" evidence="6">
    <location>
        <begin position="252"/>
        <end position="275"/>
    </location>
</feature>
<dbReference type="InterPro" id="IPR004840">
    <property type="entry name" value="Amino_acid_permease_CS"/>
</dbReference>
<protein>
    <recommendedName>
        <fullName evidence="9">Amino acid permease</fullName>
    </recommendedName>
</protein>
<dbReference type="RefSeq" id="XP_069233897.1">
    <property type="nucleotide sequence ID" value="XM_069369516.1"/>
</dbReference>
<dbReference type="AlphaFoldDB" id="A0AB34L3D6"/>
<comment type="caution">
    <text evidence="7">The sequence shown here is derived from an EMBL/GenBank/DDBJ whole genome shotgun (WGS) entry which is preliminary data.</text>
</comment>
<dbReference type="PANTHER" id="PTHR45649">
    <property type="entry name" value="AMINO-ACID PERMEASE BAT1"/>
    <property type="match status" value="1"/>
</dbReference>
<feature type="transmembrane region" description="Helical" evidence="6">
    <location>
        <begin position="421"/>
        <end position="443"/>
    </location>
</feature>